<organism evidence="4 5">
    <name type="scientific">Gossypium arboreum</name>
    <name type="common">Tree cotton</name>
    <name type="synonym">Gossypium nanking</name>
    <dbReference type="NCBI Taxonomy" id="29729"/>
    <lineage>
        <taxon>Eukaryota</taxon>
        <taxon>Viridiplantae</taxon>
        <taxon>Streptophyta</taxon>
        <taxon>Embryophyta</taxon>
        <taxon>Tracheophyta</taxon>
        <taxon>Spermatophyta</taxon>
        <taxon>Magnoliopsida</taxon>
        <taxon>eudicotyledons</taxon>
        <taxon>Gunneridae</taxon>
        <taxon>Pentapetalae</taxon>
        <taxon>rosids</taxon>
        <taxon>malvids</taxon>
        <taxon>Malvales</taxon>
        <taxon>Malvaceae</taxon>
        <taxon>Malvoideae</taxon>
        <taxon>Gossypium</taxon>
    </lineage>
</organism>
<evidence type="ECO:0000313" key="5">
    <source>
        <dbReference type="Proteomes" id="UP001358586"/>
    </source>
</evidence>
<evidence type="ECO:0000256" key="1">
    <source>
        <dbReference type="SAM" id="Coils"/>
    </source>
</evidence>
<sequence>MAKIRSSIKKATKSTRGQASSSTTARLLPWDAANFNELYNTKVDVDEHFEFMDGITYEKRDLLVRDLCVEGAIWIGSHQKNYMMHHPFLTLEGKIWFHFVNCRLKPSTHSTTVTLDKMCLIHSIVKGQKIDVGAILHQEIADCAISQTRILVFPSLVMLLCQQRGIMPHAGEEILENNGPINKASVERMTRGKDTPILKGVETSKTRKGKAKVNSKRINLNTETSLWHKLKNAEKMVFDNEKKEESRDIEECLRKIDSLFEDGIFADKEDTVVEKEVDAAEAEVVAKEEVLAEEEKVAKNEKEKEEQDFVKKVVTALESIGPLQVASPTKIVADDVGAEPGTEEQSEDGAMPKEKEMKHSKDKKMKE</sequence>
<dbReference type="InterPro" id="IPR046796">
    <property type="entry name" value="Transposase_32_dom"/>
</dbReference>
<evidence type="ECO:0000256" key="2">
    <source>
        <dbReference type="SAM" id="MobiDB-lite"/>
    </source>
</evidence>
<feature type="domain" description="Putative plant transposon protein" evidence="3">
    <location>
        <begin position="26"/>
        <end position="166"/>
    </location>
</feature>
<feature type="compositionally biased region" description="Basic residues" evidence="2">
    <location>
        <begin position="1"/>
        <end position="13"/>
    </location>
</feature>
<accession>A0ABR0PE09</accession>
<protein>
    <recommendedName>
        <fullName evidence="3">Putative plant transposon protein domain-containing protein</fullName>
    </recommendedName>
</protein>
<dbReference type="EMBL" id="JARKNE010000007">
    <property type="protein sequence ID" value="KAK5819385.1"/>
    <property type="molecule type" value="Genomic_DNA"/>
</dbReference>
<proteinExistence type="predicted"/>
<keyword evidence="1" id="KW-0175">Coiled coil</keyword>
<feature type="region of interest" description="Disordered" evidence="2">
    <location>
        <begin position="1"/>
        <end position="20"/>
    </location>
</feature>
<dbReference type="Pfam" id="PF20167">
    <property type="entry name" value="Transposase_32"/>
    <property type="match status" value="1"/>
</dbReference>
<feature type="coiled-coil region" evidence="1">
    <location>
        <begin position="277"/>
        <end position="308"/>
    </location>
</feature>
<keyword evidence="5" id="KW-1185">Reference proteome</keyword>
<comment type="caution">
    <text evidence="4">The sequence shown here is derived from an EMBL/GenBank/DDBJ whole genome shotgun (WGS) entry which is preliminary data.</text>
</comment>
<evidence type="ECO:0000259" key="3">
    <source>
        <dbReference type="Pfam" id="PF20167"/>
    </source>
</evidence>
<dbReference type="Proteomes" id="UP001358586">
    <property type="component" value="Chromosome 7"/>
</dbReference>
<gene>
    <name evidence="4" type="ORF">PVK06_024382</name>
</gene>
<reference evidence="4 5" key="1">
    <citation type="submission" date="2023-03" db="EMBL/GenBank/DDBJ databases">
        <title>WGS of Gossypium arboreum.</title>
        <authorList>
            <person name="Yu D."/>
        </authorList>
    </citation>
    <scope>NUCLEOTIDE SEQUENCE [LARGE SCALE GENOMIC DNA]</scope>
    <source>
        <tissue evidence="4">Leaf</tissue>
    </source>
</reference>
<feature type="region of interest" description="Disordered" evidence="2">
    <location>
        <begin position="334"/>
        <end position="367"/>
    </location>
</feature>
<feature type="compositionally biased region" description="Basic and acidic residues" evidence="2">
    <location>
        <begin position="350"/>
        <end position="367"/>
    </location>
</feature>
<evidence type="ECO:0000313" key="4">
    <source>
        <dbReference type="EMBL" id="KAK5819385.1"/>
    </source>
</evidence>
<name>A0ABR0PE09_GOSAR</name>